<sequence length="127" mass="13933">MGSPTVVAVGQAGNKFVLGTEEDVLSAKKPVALVAIAGKQNIFELTGSRLVCSINFPGTVYWRGLRARSRIVSRILPILKERREEILQGKLSPTSNVFSCLLALRDENEQPISVDLILDNYVTFDDS</sequence>
<keyword evidence="2" id="KW-1185">Reference proteome</keyword>
<comment type="caution">
    <text evidence="1">The sequence shown here is derived from an EMBL/GenBank/DDBJ whole genome shotgun (WGS) entry which is preliminary data.</text>
</comment>
<organism evidence="1 2">
    <name type="scientific">Prunus yedoensis var. nudiflora</name>
    <dbReference type="NCBI Taxonomy" id="2094558"/>
    <lineage>
        <taxon>Eukaryota</taxon>
        <taxon>Viridiplantae</taxon>
        <taxon>Streptophyta</taxon>
        <taxon>Embryophyta</taxon>
        <taxon>Tracheophyta</taxon>
        <taxon>Spermatophyta</taxon>
        <taxon>Magnoliopsida</taxon>
        <taxon>eudicotyledons</taxon>
        <taxon>Gunneridae</taxon>
        <taxon>Pentapetalae</taxon>
        <taxon>rosids</taxon>
        <taxon>fabids</taxon>
        <taxon>Rosales</taxon>
        <taxon>Rosaceae</taxon>
        <taxon>Amygdaloideae</taxon>
        <taxon>Amygdaleae</taxon>
        <taxon>Prunus</taxon>
    </lineage>
</organism>
<protein>
    <submittedName>
        <fullName evidence="1">Taxadiene 5-alpha hydroxylase-like isoform X2</fullName>
    </submittedName>
</protein>
<proteinExistence type="predicted"/>
<evidence type="ECO:0000313" key="2">
    <source>
        <dbReference type="Proteomes" id="UP000250321"/>
    </source>
</evidence>
<dbReference type="EMBL" id="PJQY01003098">
    <property type="protein sequence ID" value="PQM40270.1"/>
    <property type="molecule type" value="Genomic_DNA"/>
</dbReference>
<dbReference type="STRING" id="2094558.A0A314US21"/>
<gene>
    <name evidence="1" type="ORF">Pyn_40946</name>
</gene>
<accession>A0A314US21</accession>
<dbReference type="GO" id="GO:0016705">
    <property type="term" value="F:oxidoreductase activity, acting on paired donors, with incorporation or reduction of molecular oxygen"/>
    <property type="evidence" value="ECO:0007669"/>
    <property type="project" value="InterPro"/>
</dbReference>
<dbReference type="AlphaFoldDB" id="A0A314US21"/>
<dbReference type="SUPFAM" id="SSF48264">
    <property type="entry name" value="Cytochrome P450"/>
    <property type="match status" value="1"/>
</dbReference>
<dbReference type="GO" id="GO:0004497">
    <property type="term" value="F:monooxygenase activity"/>
    <property type="evidence" value="ECO:0007669"/>
    <property type="project" value="InterPro"/>
</dbReference>
<dbReference type="InterPro" id="IPR036396">
    <property type="entry name" value="Cyt_P450_sf"/>
</dbReference>
<dbReference type="GO" id="GO:0020037">
    <property type="term" value="F:heme binding"/>
    <property type="evidence" value="ECO:0007669"/>
    <property type="project" value="InterPro"/>
</dbReference>
<dbReference type="Proteomes" id="UP000250321">
    <property type="component" value="Unassembled WGS sequence"/>
</dbReference>
<dbReference type="Gene3D" id="1.10.630.10">
    <property type="entry name" value="Cytochrome P450"/>
    <property type="match status" value="1"/>
</dbReference>
<dbReference type="OrthoDB" id="3945418at2759"/>
<name>A0A314US21_PRUYE</name>
<evidence type="ECO:0000313" key="1">
    <source>
        <dbReference type="EMBL" id="PQM40270.1"/>
    </source>
</evidence>
<reference evidence="1 2" key="1">
    <citation type="submission" date="2018-02" db="EMBL/GenBank/DDBJ databases">
        <title>Draft genome of wild Prunus yedoensis var. nudiflora.</title>
        <authorList>
            <person name="Baek S."/>
            <person name="Kim J.-H."/>
            <person name="Choi K."/>
            <person name="Kim G.-B."/>
            <person name="Cho A."/>
            <person name="Jang H."/>
            <person name="Shin C.-H."/>
            <person name="Yu H.-J."/>
            <person name="Mun J.-H."/>
        </authorList>
    </citation>
    <scope>NUCLEOTIDE SEQUENCE [LARGE SCALE GENOMIC DNA]</scope>
    <source>
        <strain evidence="2">cv. Jeju island</strain>
        <tissue evidence="1">Leaf</tissue>
    </source>
</reference>
<dbReference type="GO" id="GO:0005506">
    <property type="term" value="F:iron ion binding"/>
    <property type="evidence" value="ECO:0007669"/>
    <property type="project" value="InterPro"/>
</dbReference>